<dbReference type="SUPFAM" id="SSF56672">
    <property type="entry name" value="DNA/RNA polymerases"/>
    <property type="match status" value="1"/>
</dbReference>
<dbReference type="RefSeq" id="WP_086171001.1">
    <property type="nucleotide sequence ID" value="NZ_MRYD01000124.1"/>
</dbReference>
<feature type="domain" description="5'-3' exonuclease" evidence="18">
    <location>
        <begin position="16"/>
        <end position="278"/>
    </location>
</feature>
<organism evidence="20 21">
    <name type="scientific">Streptomyces pharetrae CZA14</name>
    <dbReference type="NCBI Taxonomy" id="1144883"/>
    <lineage>
        <taxon>Bacteria</taxon>
        <taxon>Bacillati</taxon>
        <taxon>Actinomycetota</taxon>
        <taxon>Actinomycetes</taxon>
        <taxon>Kitasatosporales</taxon>
        <taxon>Streptomycetaceae</taxon>
        <taxon>Streptomyces</taxon>
    </lineage>
</organism>
<dbReference type="InterPro" id="IPR020046">
    <property type="entry name" value="5-3_exonucl_a-hlix_arch_N"/>
</dbReference>
<keyword evidence="10" id="KW-0269">Exonuclease</keyword>
<name>A0ABX3YF55_9ACTN</name>
<dbReference type="SMART" id="SM00482">
    <property type="entry name" value="POLAc"/>
    <property type="match status" value="1"/>
</dbReference>
<dbReference type="Pfam" id="PF01367">
    <property type="entry name" value="5_3_exonuc"/>
    <property type="match status" value="1"/>
</dbReference>
<keyword evidence="13 16" id="KW-0234">DNA repair</keyword>
<feature type="domain" description="DNA-directed DNA polymerase family A palm" evidence="19">
    <location>
        <begin position="664"/>
        <end position="871"/>
    </location>
</feature>
<dbReference type="Gene3D" id="3.30.420.10">
    <property type="entry name" value="Ribonuclease H-like superfamily/Ribonuclease H"/>
    <property type="match status" value="1"/>
</dbReference>
<evidence type="ECO:0000259" key="19">
    <source>
        <dbReference type="SMART" id="SM00482"/>
    </source>
</evidence>
<evidence type="ECO:0000256" key="12">
    <source>
        <dbReference type="ARBA" id="ARBA00023125"/>
    </source>
</evidence>
<keyword evidence="7" id="KW-0540">Nuclease</keyword>
<dbReference type="PANTHER" id="PTHR10133:SF27">
    <property type="entry name" value="DNA POLYMERASE NU"/>
    <property type="match status" value="1"/>
</dbReference>
<dbReference type="PRINTS" id="PR00868">
    <property type="entry name" value="DNAPOLI"/>
</dbReference>
<dbReference type="Gene3D" id="1.20.1060.10">
    <property type="entry name" value="Taq DNA Polymerase, Chain T, domain 4"/>
    <property type="match status" value="1"/>
</dbReference>
<evidence type="ECO:0000313" key="21">
    <source>
        <dbReference type="Proteomes" id="UP000194266"/>
    </source>
</evidence>
<keyword evidence="11 16" id="KW-0239">DNA-directed DNA polymerase</keyword>
<dbReference type="PANTHER" id="PTHR10133">
    <property type="entry name" value="DNA POLYMERASE I"/>
    <property type="match status" value="1"/>
</dbReference>
<dbReference type="SMART" id="SM00279">
    <property type="entry name" value="HhH2"/>
    <property type="match status" value="1"/>
</dbReference>
<keyword evidence="21" id="KW-1185">Reference proteome</keyword>
<dbReference type="EC" id="2.7.7.7" evidence="2 15"/>
<comment type="catalytic activity">
    <reaction evidence="14 16">
        <text>DNA(n) + a 2'-deoxyribonucleoside 5'-triphosphate = DNA(n+1) + diphosphate</text>
        <dbReference type="Rhea" id="RHEA:22508"/>
        <dbReference type="Rhea" id="RHEA-COMP:17339"/>
        <dbReference type="Rhea" id="RHEA-COMP:17340"/>
        <dbReference type="ChEBI" id="CHEBI:33019"/>
        <dbReference type="ChEBI" id="CHEBI:61560"/>
        <dbReference type="ChEBI" id="CHEBI:173112"/>
        <dbReference type="EC" id="2.7.7.7"/>
    </reaction>
</comment>
<dbReference type="NCBIfam" id="NF004397">
    <property type="entry name" value="PRK05755.1"/>
    <property type="match status" value="1"/>
</dbReference>
<dbReference type="InterPro" id="IPR043502">
    <property type="entry name" value="DNA/RNA_pol_sf"/>
</dbReference>
<dbReference type="InterPro" id="IPR029060">
    <property type="entry name" value="PIN-like_dom_sf"/>
</dbReference>
<dbReference type="InterPro" id="IPR008918">
    <property type="entry name" value="HhH2"/>
</dbReference>
<evidence type="ECO:0000256" key="14">
    <source>
        <dbReference type="ARBA" id="ARBA00049244"/>
    </source>
</evidence>
<evidence type="ECO:0000259" key="17">
    <source>
        <dbReference type="SMART" id="SM00474"/>
    </source>
</evidence>
<dbReference type="CDD" id="cd09859">
    <property type="entry name" value="PIN_53EXO"/>
    <property type="match status" value="1"/>
</dbReference>
<dbReference type="SMART" id="SM00474">
    <property type="entry name" value="35EXOc"/>
    <property type="match status" value="1"/>
</dbReference>
<dbReference type="Pfam" id="PF00476">
    <property type="entry name" value="DNA_pol_A"/>
    <property type="match status" value="1"/>
</dbReference>
<dbReference type="Pfam" id="PF02739">
    <property type="entry name" value="5_3_exonuc_N"/>
    <property type="match status" value="1"/>
</dbReference>
<evidence type="ECO:0000256" key="10">
    <source>
        <dbReference type="ARBA" id="ARBA00022839"/>
    </source>
</evidence>
<evidence type="ECO:0000256" key="7">
    <source>
        <dbReference type="ARBA" id="ARBA00022722"/>
    </source>
</evidence>
<evidence type="ECO:0000256" key="15">
    <source>
        <dbReference type="NCBIfam" id="TIGR00593"/>
    </source>
</evidence>
<dbReference type="SUPFAM" id="SSF47807">
    <property type="entry name" value="5' to 3' exonuclease, C-terminal subdomain"/>
    <property type="match status" value="1"/>
</dbReference>
<evidence type="ECO:0000256" key="4">
    <source>
        <dbReference type="ARBA" id="ARBA00022679"/>
    </source>
</evidence>
<evidence type="ECO:0000256" key="5">
    <source>
        <dbReference type="ARBA" id="ARBA00022695"/>
    </source>
</evidence>
<dbReference type="CDD" id="cd09898">
    <property type="entry name" value="H3TH_53EXO"/>
    <property type="match status" value="1"/>
</dbReference>
<dbReference type="Gene3D" id="3.30.70.370">
    <property type="match status" value="1"/>
</dbReference>
<dbReference type="CDD" id="cd06140">
    <property type="entry name" value="DNA_polA_I_Bacillus_like_exo"/>
    <property type="match status" value="1"/>
</dbReference>
<dbReference type="Pfam" id="PF22619">
    <property type="entry name" value="DNA_polI_exo1"/>
    <property type="match status" value="1"/>
</dbReference>
<dbReference type="EMBL" id="MRYD01000124">
    <property type="protein sequence ID" value="OSZ58442.1"/>
    <property type="molecule type" value="Genomic_DNA"/>
</dbReference>
<comment type="similarity">
    <text evidence="1 16">Belongs to the DNA polymerase type-A family.</text>
</comment>
<dbReference type="CDD" id="cd08637">
    <property type="entry name" value="DNA_pol_A_pol_I_C"/>
    <property type="match status" value="1"/>
</dbReference>
<evidence type="ECO:0000256" key="1">
    <source>
        <dbReference type="ARBA" id="ARBA00007705"/>
    </source>
</evidence>
<reference evidence="20 21" key="1">
    <citation type="submission" date="2016-12" db="EMBL/GenBank/DDBJ databases">
        <title>Genome Mining:The Detection of Biosynthetic Gene Clusters to Aid in the Expression of Curamycin A produced by Streptomyces sp. strain CZA14.</title>
        <authorList>
            <person name="Durrell K.A."/>
            <person name="Kirby B.M."/>
            <person name="Khan W."/>
            <person name="Mthethwa T."/>
            <person name="Le Roes-Hill M."/>
        </authorList>
    </citation>
    <scope>NUCLEOTIDE SEQUENCE [LARGE SCALE GENOMIC DNA]</scope>
    <source>
        <strain evidence="20 21">CZA14</strain>
    </source>
</reference>
<dbReference type="InterPro" id="IPR001098">
    <property type="entry name" value="DNA-dir_DNA_pol_A_palm_dom"/>
</dbReference>
<feature type="domain" description="3'-5' exonuclease" evidence="17">
    <location>
        <begin position="326"/>
        <end position="497"/>
    </location>
</feature>
<dbReference type="SUPFAM" id="SSF53098">
    <property type="entry name" value="Ribonuclease H-like"/>
    <property type="match status" value="1"/>
</dbReference>
<evidence type="ECO:0000256" key="2">
    <source>
        <dbReference type="ARBA" id="ARBA00012417"/>
    </source>
</evidence>
<keyword evidence="12 16" id="KW-0238">DNA-binding</keyword>
<keyword evidence="5 16" id="KW-0548">Nucleotidyltransferase</keyword>
<dbReference type="InterPro" id="IPR036397">
    <property type="entry name" value="RNaseH_sf"/>
</dbReference>
<keyword evidence="4 16" id="KW-0808">Transferase</keyword>
<dbReference type="SMART" id="SM00475">
    <property type="entry name" value="53EXOc"/>
    <property type="match status" value="1"/>
</dbReference>
<evidence type="ECO:0000256" key="9">
    <source>
        <dbReference type="ARBA" id="ARBA00022801"/>
    </source>
</evidence>
<keyword evidence="8 16" id="KW-0227">DNA damage</keyword>
<accession>A0ABX3YF55</accession>
<keyword evidence="9" id="KW-0378">Hydrolase</keyword>
<dbReference type="InterPro" id="IPR012337">
    <property type="entry name" value="RNaseH-like_sf"/>
</dbReference>
<dbReference type="NCBIfam" id="TIGR00593">
    <property type="entry name" value="pola"/>
    <property type="match status" value="1"/>
</dbReference>
<evidence type="ECO:0000256" key="6">
    <source>
        <dbReference type="ARBA" id="ARBA00022705"/>
    </source>
</evidence>
<comment type="caution">
    <text evidence="20">The sequence shown here is derived from an EMBL/GenBank/DDBJ whole genome shotgun (WGS) entry which is preliminary data.</text>
</comment>
<dbReference type="InterPro" id="IPR036279">
    <property type="entry name" value="5-3_exonuclease_C_sf"/>
</dbReference>
<evidence type="ECO:0000259" key="18">
    <source>
        <dbReference type="SMART" id="SM00475"/>
    </source>
</evidence>
<keyword evidence="6 16" id="KW-0235">DNA replication</keyword>
<dbReference type="InterPro" id="IPR002421">
    <property type="entry name" value="5-3_exonuclease"/>
</dbReference>
<dbReference type="Gene3D" id="3.40.50.1010">
    <property type="entry name" value="5'-nuclease"/>
    <property type="match status" value="1"/>
</dbReference>
<dbReference type="Gene3D" id="1.10.150.20">
    <property type="entry name" value="5' to 3' exonuclease, C-terminal subdomain"/>
    <property type="match status" value="2"/>
</dbReference>
<dbReference type="InterPro" id="IPR054690">
    <property type="entry name" value="DNA_polI_exonuclease"/>
</dbReference>
<dbReference type="InterPro" id="IPR020045">
    <property type="entry name" value="DNA_polI_H3TH"/>
</dbReference>
<dbReference type="SUPFAM" id="SSF88723">
    <property type="entry name" value="PIN domain-like"/>
    <property type="match status" value="1"/>
</dbReference>
<evidence type="ECO:0000256" key="13">
    <source>
        <dbReference type="ARBA" id="ARBA00023204"/>
    </source>
</evidence>
<evidence type="ECO:0000256" key="16">
    <source>
        <dbReference type="RuleBase" id="RU004460"/>
    </source>
</evidence>
<dbReference type="InterPro" id="IPR002562">
    <property type="entry name" value="3'-5'_exonuclease_dom"/>
</dbReference>
<proteinExistence type="inferred from homology"/>
<gene>
    <name evidence="16" type="primary">polA</name>
    <name evidence="20" type="ORF">OQI_21655</name>
</gene>
<dbReference type="InterPro" id="IPR018320">
    <property type="entry name" value="DNA_polymerase_1"/>
</dbReference>
<evidence type="ECO:0000256" key="11">
    <source>
        <dbReference type="ARBA" id="ARBA00022932"/>
    </source>
</evidence>
<dbReference type="Proteomes" id="UP000194266">
    <property type="component" value="Unassembled WGS sequence"/>
</dbReference>
<evidence type="ECO:0000256" key="3">
    <source>
        <dbReference type="ARBA" id="ARBA00020311"/>
    </source>
</evidence>
<protein>
    <recommendedName>
        <fullName evidence="3 15">DNA polymerase I</fullName>
        <ecNumber evidence="2 15">2.7.7.7</ecNumber>
    </recommendedName>
</protein>
<evidence type="ECO:0000256" key="8">
    <source>
        <dbReference type="ARBA" id="ARBA00022763"/>
    </source>
</evidence>
<evidence type="ECO:0000313" key="20">
    <source>
        <dbReference type="EMBL" id="OSZ58442.1"/>
    </source>
</evidence>
<dbReference type="InterPro" id="IPR002298">
    <property type="entry name" value="DNA_polymerase_A"/>
</dbReference>
<sequence length="908" mass="99105">MAETASKKTDNPSGGSRPRLMLMDGHSLAYRAFFALPAENFTTATGQPTNAIYGFASMLANTLRDEEPTHFAVAFDVSRKTWRSEEFTEYKANRSKTPDEFKGQVELIGELLDAMHVSRFAVDGFEADDVIATLATQAEAEGFEVLIVTGDRDSFQLVSEHTTVLYPTKGVSELTRFTPEKVLEKYGLTPAQYPDFAALRGDPSDNLPGIPGVGEKTAAKWINQFGSFAELVERVDEVKGKAGQNLRDHLEAVKLNRRLTELERQVPLGRTVAELQRAPYDRKGVAMVLDTLEIRNPSLRERLLAVDPGAQEAETTPVVADGVELDGRMLGTGELAGWLAEHGTGPLGVATVDTWALGSGSVAEIALATASGPAAWFDPSQLDEADETAFAAWLADADRPKILHNAKGAMRVFAEHGWTIAGVTMDTALAAYLVKPGRRSFDLDALSLEYLHRELAPAAAADGQLAFGADDGAEAEALMIQARAVLDLGEAFEDRLAEVGAADLLRDMELPTSALLARMERHGIAADRAHLEAMEQMFAGAVQQAVKEAHAAAGHEFNLGSPKQLQEVLFGELGLPRTKKTKTGYTTDADALAWLAGQTDNELPVIMLRHREQAKLRVTVEGLIKTIATDGRIHTTFNQTVAATGRLSSTDPNLQNIPVRTDEGRAIRRGFVVGEGFESLMTADYSQIELRVMAHLSEDEGLLQAFTSGEDLHTTVASQVFSVERDAVDAEMRRKIKAMSYGLAYGLSAFGLSQQLNIEAAEARALMDTYFERFGGVRDYLRRVVDEARATGYTETLFGRRRYLPDLNSDNRQRREMAERMALNAPIQGTAADIVKIAMLNVDRALRESGLTSRMLLQVHDEIVLEIAPGEREAAEEIVRREMADAVRLRAPLDVSVGVGPDWESAAH</sequence>